<evidence type="ECO:0000313" key="2">
    <source>
        <dbReference type="EMBL" id="TWU08837.1"/>
    </source>
</evidence>
<proteinExistence type="predicted"/>
<evidence type="ECO:0000256" key="1">
    <source>
        <dbReference type="SAM" id="MobiDB-lite"/>
    </source>
</evidence>
<reference evidence="2 3" key="1">
    <citation type="submission" date="2019-02" db="EMBL/GenBank/DDBJ databases">
        <title>Deep-cultivation of Planctomycetes and their phenomic and genomic characterization uncovers novel biology.</title>
        <authorList>
            <person name="Wiegand S."/>
            <person name="Jogler M."/>
            <person name="Boedeker C."/>
            <person name="Pinto D."/>
            <person name="Vollmers J."/>
            <person name="Rivas-Marin E."/>
            <person name="Kohn T."/>
            <person name="Peeters S.H."/>
            <person name="Heuer A."/>
            <person name="Rast P."/>
            <person name="Oberbeckmann S."/>
            <person name="Bunk B."/>
            <person name="Jeske O."/>
            <person name="Meyerdierks A."/>
            <person name="Storesund J.E."/>
            <person name="Kallscheuer N."/>
            <person name="Luecker S."/>
            <person name="Lage O.M."/>
            <person name="Pohl T."/>
            <person name="Merkel B.J."/>
            <person name="Hornburger P."/>
            <person name="Mueller R.-W."/>
            <person name="Bruemmer F."/>
            <person name="Labrenz M."/>
            <person name="Spormann A.M."/>
            <person name="Op Den Camp H."/>
            <person name="Overmann J."/>
            <person name="Amann R."/>
            <person name="Jetten M.S.M."/>
            <person name="Mascher T."/>
            <person name="Medema M.H."/>
            <person name="Devos D.P."/>
            <person name="Kaster A.-K."/>
            <person name="Ovreas L."/>
            <person name="Rohde M."/>
            <person name="Galperin M.Y."/>
            <person name="Jogler C."/>
        </authorList>
    </citation>
    <scope>NUCLEOTIDE SEQUENCE [LARGE SCALE GENOMIC DNA]</scope>
    <source>
        <strain evidence="2 3">CA54</strain>
    </source>
</reference>
<feature type="region of interest" description="Disordered" evidence="1">
    <location>
        <begin position="1"/>
        <end position="24"/>
    </location>
</feature>
<gene>
    <name evidence="2" type="ORF">CA54_40740</name>
</gene>
<evidence type="ECO:0000313" key="3">
    <source>
        <dbReference type="Proteomes" id="UP000320735"/>
    </source>
</evidence>
<organism evidence="2 3">
    <name type="scientific">Symmachiella macrocystis</name>
    <dbReference type="NCBI Taxonomy" id="2527985"/>
    <lineage>
        <taxon>Bacteria</taxon>
        <taxon>Pseudomonadati</taxon>
        <taxon>Planctomycetota</taxon>
        <taxon>Planctomycetia</taxon>
        <taxon>Planctomycetales</taxon>
        <taxon>Planctomycetaceae</taxon>
        <taxon>Symmachiella</taxon>
    </lineage>
</organism>
<keyword evidence="3" id="KW-1185">Reference proteome</keyword>
<dbReference type="Proteomes" id="UP000320735">
    <property type="component" value="Unassembled WGS sequence"/>
</dbReference>
<sequence>MGAEHKTLEQHHADSTYDSRQHGRRMDNRIDLDTTTPPPAHFCQAASDAFNAVIGYAEKLDFTESDRAEIERFAFWQGEFLRAQRAMAKIGVSNPAYQKLHAEALKSSNHAHRCAVRLGLTPKDRAALLVPRRRDRSKAVDSEEHERMCVRLFGDAK</sequence>
<dbReference type="EMBL" id="SJPP01000002">
    <property type="protein sequence ID" value="TWU08837.1"/>
    <property type="molecule type" value="Genomic_DNA"/>
</dbReference>
<dbReference type="AlphaFoldDB" id="A0A5C6BAU3"/>
<name>A0A5C6BAU3_9PLAN</name>
<accession>A0A5C6BAU3</accession>
<comment type="caution">
    <text evidence="2">The sequence shown here is derived from an EMBL/GenBank/DDBJ whole genome shotgun (WGS) entry which is preliminary data.</text>
</comment>
<dbReference type="RefSeq" id="WP_146372624.1">
    <property type="nucleotide sequence ID" value="NZ_SJPP01000002.1"/>
</dbReference>
<protein>
    <submittedName>
        <fullName evidence="2">Phage terminase, small subunit</fullName>
    </submittedName>
</protein>